<keyword evidence="4 8" id="KW-0732">Signal</keyword>
<sequence length="367" mass="39241">MLKNRGRKVMSLLMAVVLMMTLCVGCAGGGKTETAGATEGGKTTAAGKSSEAAADMETNGEPVKVGLVVESAFGTQSFNDVVLSGCERAAADFNIDLIKVENVEPAQCIDTFRSLIQQGIGFFIVSTAQFADAVEILSDEYPDVKFVSLDYEMVSRPNVESFAYREQEAAFLTGAFCQLMSKTGKCGLLTGSEGGTMIRFEAGFRSGAKYVNENAEVAVAVVGFNDINKAKETATLLYKQGYDWVACCAAASNSGGFQASKELGGDNYVCGAADGQFHMMPDRIIVSQVKLIDNVAYDSIKEFMEGNFQGGTTRVMGLKEEGVDMVYNPDDSVTAFIPQEVRDQIEAIRADIISGKITVPATLEELN</sequence>
<evidence type="ECO:0000313" key="10">
    <source>
        <dbReference type="EMBL" id="EHI58630.1"/>
    </source>
</evidence>
<evidence type="ECO:0000256" key="5">
    <source>
        <dbReference type="ARBA" id="ARBA00023136"/>
    </source>
</evidence>
<evidence type="ECO:0000313" key="11">
    <source>
        <dbReference type="Proteomes" id="UP000005384"/>
    </source>
</evidence>
<dbReference type="GO" id="GO:0005886">
    <property type="term" value="C:plasma membrane"/>
    <property type="evidence" value="ECO:0007669"/>
    <property type="project" value="UniProtKB-SubCell"/>
</dbReference>
<reference evidence="10 11" key="1">
    <citation type="submission" date="2011-08" db="EMBL/GenBank/DDBJ databases">
        <title>The Genome Sequence of Clostridium hathewayi WAL-18680.</title>
        <authorList>
            <consortium name="The Broad Institute Genome Sequencing Platform"/>
            <person name="Earl A."/>
            <person name="Ward D."/>
            <person name="Feldgarden M."/>
            <person name="Gevers D."/>
            <person name="Finegold S.M."/>
            <person name="Summanen P.H."/>
            <person name="Molitoris D.R."/>
            <person name="Song M."/>
            <person name="Daigneault M."/>
            <person name="Allen-Vercoe E."/>
            <person name="Young S.K."/>
            <person name="Zeng Q."/>
            <person name="Gargeya S."/>
            <person name="Fitzgerald M."/>
            <person name="Haas B."/>
            <person name="Abouelleil A."/>
            <person name="Alvarado L."/>
            <person name="Arachchi H.M."/>
            <person name="Berlin A."/>
            <person name="Brown A."/>
            <person name="Chapman S.B."/>
            <person name="Chen Z."/>
            <person name="Dunbar C."/>
            <person name="Freedman E."/>
            <person name="Gearin G."/>
            <person name="Gellesch M."/>
            <person name="Goldberg J."/>
            <person name="Griggs A."/>
            <person name="Gujja S."/>
            <person name="Heiman D."/>
            <person name="Howarth C."/>
            <person name="Larson L."/>
            <person name="Lui A."/>
            <person name="MacDonald P.J.P."/>
            <person name="Montmayeur A."/>
            <person name="Murphy C."/>
            <person name="Neiman D."/>
            <person name="Pearson M."/>
            <person name="Priest M."/>
            <person name="Roberts A."/>
            <person name="Saif S."/>
            <person name="Shea T."/>
            <person name="Shenoy N."/>
            <person name="Sisk P."/>
            <person name="Stolte C."/>
            <person name="Sykes S."/>
            <person name="Wortman J."/>
            <person name="Nusbaum C."/>
            <person name="Birren B."/>
        </authorList>
    </citation>
    <scope>NUCLEOTIDE SEQUENCE [LARGE SCALE GENOMIC DNA]</scope>
    <source>
        <strain evidence="10 11">WAL-18680</strain>
    </source>
</reference>
<evidence type="ECO:0000256" key="6">
    <source>
        <dbReference type="ARBA" id="ARBA00023288"/>
    </source>
</evidence>
<organism evidence="10 11">
    <name type="scientific">Hungatella hathewayi WAL-18680</name>
    <dbReference type="NCBI Taxonomy" id="742737"/>
    <lineage>
        <taxon>Bacteria</taxon>
        <taxon>Bacillati</taxon>
        <taxon>Bacillota</taxon>
        <taxon>Clostridia</taxon>
        <taxon>Lachnospirales</taxon>
        <taxon>Lachnospiraceae</taxon>
        <taxon>Hungatella</taxon>
    </lineage>
</organism>
<dbReference type="InterPro" id="IPR050957">
    <property type="entry name" value="BMP_lipoprotein"/>
</dbReference>
<evidence type="ECO:0000256" key="7">
    <source>
        <dbReference type="SAM" id="MobiDB-lite"/>
    </source>
</evidence>
<accession>G5IIJ5</accession>
<name>G5IIJ5_9FIRM</name>
<dbReference type="OrthoDB" id="9769871at2"/>
<comment type="caution">
    <text evidence="10">The sequence shown here is derived from an EMBL/GenBank/DDBJ whole genome shotgun (WGS) entry which is preliminary data.</text>
</comment>
<evidence type="ECO:0000256" key="8">
    <source>
        <dbReference type="SAM" id="SignalP"/>
    </source>
</evidence>
<feature type="chain" id="PRO_5039463181" description="ABC transporter substrate-binding protein PnrA-like domain-containing protein" evidence="8">
    <location>
        <begin position="28"/>
        <end position="367"/>
    </location>
</feature>
<evidence type="ECO:0000256" key="2">
    <source>
        <dbReference type="ARBA" id="ARBA00008610"/>
    </source>
</evidence>
<evidence type="ECO:0000256" key="4">
    <source>
        <dbReference type="ARBA" id="ARBA00022729"/>
    </source>
</evidence>
<feature type="compositionally biased region" description="Low complexity" evidence="7">
    <location>
        <begin position="35"/>
        <end position="48"/>
    </location>
</feature>
<dbReference type="PANTHER" id="PTHR34296">
    <property type="entry name" value="TRANSCRIPTIONAL ACTIVATOR PROTEIN MED"/>
    <property type="match status" value="1"/>
</dbReference>
<evidence type="ECO:0000256" key="1">
    <source>
        <dbReference type="ARBA" id="ARBA00004193"/>
    </source>
</evidence>
<dbReference type="EMBL" id="ADLN01000092">
    <property type="protein sequence ID" value="EHI58630.1"/>
    <property type="molecule type" value="Genomic_DNA"/>
</dbReference>
<proteinExistence type="inferred from homology"/>
<dbReference type="HOGENOM" id="CLU_038813_0_0_9"/>
<protein>
    <recommendedName>
        <fullName evidence="9">ABC transporter substrate-binding protein PnrA-like domain-containing protein</fullName>
    </recommendedName>
</protein>
<dbReference type="CDD" id="cd06304">
    <property type="entry name" value="PBP1_BmpA_Med_PnrA-like"/>
    <property type="match status" value="1"/>
</dbReference>
<dbReference type="InterPro" id="IPR003760">
    <property type="entry name" value="PnrA-like"/>
</dbReference>
<dbReference type="RefSeq" id="WP_006781303.1">
    <property type="nucleotide sequence ID" value="NZ_CP040506.1"/>
</dbReference>
<comment type="similarity">
    <text evidence="2">Belongs to the BMP lipoprotein family.</text>
</comment>
<dbReference type="PANTHER" id="PTHR34296:SF2">
    <property type="entry name" value="ABC TRANSPORTER GUANOSINE-BINDING PROTEIN NUPN"/>
    <property type="match status" value="1"/>
</dbReference>
<feature type="region of interest" description="Disordered" evidence="7">
    <location>
        <begin position="35"/>
        <end position="55"/>
    </location>
</feature>
<dbReference type="SUPFAM" id="SSF53822">
    <property type="entry name" value="Periplasmic binding protein-like I"/>
    <property type="match status" value="1"/>
</dbReference>
<keyword evidence="6" id="KW-0449">Lipoprotein</keyword>
<feature type="signal peptide" evidence="8">
    <location>
        <begin position="1"/>
        <end position="27"/>
    </location>
</feature>
<dbReference type="Gene3D" id="3.40.50.2300">
    <property type="match status" value="2"/>
</dbReference>
<keyword evidence="11" id="KW-1185">Reference proteome</keyword>
<dbReference type="PATRIC" id="fig|742737.3.peg.3302"/>
<evidence type="ECO:0000256" key="3">
    <source>
        <dbReference type="ARBA" id="ARBA00022475"/>
    </source>
</evidence>
<evidence type="ECO:0000259" key="9">
    <source>
        <dbReference type="Pfam" id="PF02608"/>
    </source>
</evidence>
<dbReference type="AlphaFoldDB" id="G5IIJ5"/>
<keyword evidence="5" id="KW-0472">Membrane</keyword>
<dbReference type="InterPro" id="IPR028082">
    <property type="entry name" value="Peripla_BP_I"/>
</dbReference>
<dbReference type="Proteomes" id="UP000005384">
    <property type="component" value="Unassembled WGS sequence"/>
</dbReference>
<dbReference type="Pfam" id="PF02608">
    <property type="entry name" value="Bmp"/>
    <property type="match status" value="1"/>
</dbReference>
<gene>
    <name evidence="10" type="ORF">HMPREF9473_03323</name>
</gene>
<keyword evidence="3" id="KW-1003">Cell membrane</keyword>
<comment type="subcellular location">
    <subcellularLocation>
        <location evidence="1">Cell membrane</location>
        <topology evidence="1">Lipid-anchor</topology>
    </subcellularLocation>
</comment>
<feature type="domain" description="ABC transporter substrate-binding protein PnrA-like" evidence="9">
    <location>
        <begin position="63"/>
        <end position="361"/>
    </location>
</feature>